<name>A0A915A0W1_PARUN</name>
<dbReference type="Gene3D" id="2.20.100.10">
    <property type="entry name" value="Thrombospondin type-1 (TSP1) repeat"/>
    <property type="match status" value="1"/>
</dbReference>
<evidence type="ECO:0000313" key="1">
    <source>
        <dbReference type="Proteomes" id="UP000887569"/>
    </source>
</evidence>
<proteinExistence type="predicted"/>
<reference evidence="2" key="1">
    <citation type="submission" date="2022-11" db="UniProtKB">
        <authorList>
            <consortium name="WormBaseParasite"/>
        </authorList>
    </citation>
    <scope>IDENTIFICATION</scope>
</reference>
<dbReference type="PROSITE" id="PS50092">
    <property type="entry name" value="TSP1"/>
    <property type="match status" value="1"/>
</dbReference>
<dbReference type="InterPro" id="IPR000884">
    <property type="entry name" value="TSP1_rpt"/>
</dbReference>
<accession>A0A915A0W1</accession>
<dbReference type="SUPFAM" id="SSF82895">
    <property type="entry name" value="TSP-1 type 1 repeat"/>
    <property type="match status" value="1"/>
</dbReference>
<keyword evidence="1" id="KW-1185">Reference proteome</keyword>
<evidence type="ECO:0000313" key="2">
    <source>
        <dbReference type="WBParaSite" id="PgE105_g002_t01"/>
    </source>
</evidence>
<sequence>MTLKILSRRERQNPCLYQWSQWSACSATCKSGEADPLQTRTVLRESIIQARGDRFSLCPKNLEEIVDEAPCSVYLCPKPLSSYHKWTECFYVDAALSLRGGCYKIRMLPFMEQPMYIDADVLHQPCTEDECKNGAGLTNFAVIRKDPLKNTASRRKIDDFSEFVSTIAATRYPLENTASSPRIGRHSGFINITAVFTGSLEESGLELQLLNSTATNATFVFDDL</sequence>
<dbReference type="Proteomes" id="UP000887569">
    <property type="component" value="Unplaced"/>
</dbReference>
<organism evidence="1 2">
    <name type="scientific">Parascaris univalens</name>
    <name type="common">Nematode worm</name>
    <dbReference type="NCBI Taxonomy" id="6257"/>
    <lineage>
        <taxon>Eukaryota</taxon>
        <taxon>Metazoa</taxon>
        <taxon>Ecdysozoa</taxon>
        <taxon>Nematoda</taxon>
        <taxon>Chromadorea</taxon>
        <taxon>Rhabditida</taxon>
        <taxon>Spirurina</taxon>
        <taxon>Ascaridomorpha</taxon>
        <taxon>Ascaridoidea</taxon>
        <taxon>Ascarididae</taxon>
        <taxon>Parascaris</taxon>
    </lineage>
</organism>
<dbReference type="AlphaFoldDB" id="A0A915A0W1"/>
<dbReference type="WBParaSite" id="PgE105_g002_t01">
    <property type="protein sequence ID" value="PgE105_g002_t01"/>
    <property type="gene ID" value="PgE105_g002"/>
</dbReference>
<protein>
    <submittedName>
        <fullName evidence="2">Uncharacterized protein</fullName>
    </submittedName>
</protein>
<dbReference type="InterPro" id="IPR036383">
    <property type="entry name" value="TSP1_rpt_sf"/>
</dbReference>